<evidence type="ECO:0000313" key="1">
    <source>
        <dbReference type="EMBL" id="QQL45154.1"/>
    </source>
</evidence>
<sequence length="147" mass="17230">MSMCRWLVLWSAVVVSVGWAHERKAEVWFDRDGNPVRLSEITRDGQRHPEVVELDVSNLDEWAEYLAEIGVELDPSGQPAIEVSEPLGAVHQLMRWRGFENRAWPVGWSVRRGWYGSPHGWHWNWQRYHRGFPHCGGRGAIIRYKTW</sequence>
<evidence type="ECO:0000313" key="2">
    <source>
        <dbReference type="Proteomes" id="UP000475117"/>
    </source>
</evidence>
<dbReference type="EMBL" id="CP066776">
    <property type="protein sequence ID" value="QQL45154.1"/>
    <property type="molecule type" value="Genomic_DNA"/>
</dbReference>
<dbReference type="RefSeq" id="WP_164364944.1">
    <property type="nucleotide sequence ID" value="NZ_CP066776.1"/>
</dbReference>
<proteinExistence type="predicted"/>
<reference evidence="1 2" key="1">
    <citation type="submission" date="2020-12" db="EMBL/GenBank/DDBJ databases">
        <title>Sulforoseuscoccus oceanibium gen. nov., sp. nov., a representative of the phylum Verrucomicrobia with special cytoplasmic membrane, and proposal of Sulforoseuscoccusaceae fam. nov.</title>
        <authorList>
            <person name="Xi F."/>
        </authorList>
    </citation>
    <scope>NUCLEOTIDE SEQUENCE [LARGE SCALE GENOMIC DNA]</scope>
    <source>
        <strain evidence="1 2">T37</strain>
    </source>
</reference>
<name>A0A6B3LDK2_9BACT</name>
<accession>A0A6B3LDK2</accession>
<gene>
    <name evidence="1" type="ORF">G3M56_000775</name>
</gene>
<organism evidence="1 2">
    <name type="scientific">Sulfuriroseicoccus oceanibius</name>
    <dbReference type="NCBI Taxonomy" id="2707525"/>
    <lineage>
        <taxon>Bacteria</taxon>
        <taxon>Pseudomonadati</taxon>
        <taxon>Verrucomicrobiota</taxon>
        <taxon>Verrucomicrobiia</taxon>
        <taxon>Verrucomicrobiales</taxon>
        <taxon>Verrucomicrobiaceae</taxon>
        <taxon>Sulfuriroseicoccus</taxon>
    </lineage>
</organism>
<dbReference type="KEGG" id="soa:G3M56_000775"/>
<dbReference type="Proteomes" id="UP000475117">
    <property type="component" value="Chromosome"/>
</dbReference>
<keyword evidence="2" id="KW-1185">Reference proteome</keyword>
<dbReference type="AlphaFoldDB" id="A0A6B3LDK2"/>
<protein>
    <submittedName>
        <fullName evidence="1">Uncharacterized protein</fullName>
    </submittedName>
</protein>